<evidence type="ECO:0000313" key="6">
    <source>
        <dbReference type="Proteomes" id="UP000483035"/>
    </source>
</evidence>
<evidence type="ECO:0000256" key="1">
    <source>
        <dbReference type="ARBA" id="ARBA00023015"/>
    </source>
</evidence>
<comment type="caution">
    <text evidence="5">The sequence shown here is derived from an EMBL/GenBank/DDBJ whole genome shotgun (WGS) entry which is preliminary data.</text>
</comment>
<dbReference type="EMBL" id="WUEY01000014">
    <property type="protein sequence ID" value="NEI72788.1"/>
    <property type="molecule type" value="Genomic_DNA"/>
</dbReference>
<proteinExistence type="predicted"/>
<evidence type="ECO:0000313" key="5">
    <source>
        <dbReference type="EMBL" id="NEI72788.1"/>
    </source>
</evidence>
<evidence type="ECO:0000256" key="2">
    <source>
        <dbReference type="ARBA" id="ARBA00023125"/>
    </source>
</evidence>
<dbReference type="GO" id="GO:0043565">
    <property type="term" value="F:sequence-specific DNA binding"/>
    <property type="evidence" value="ECO:0007669"/>
    <property type="project" value="InterPro"/>
</dbReference>
<dbReference type="PROSITE" id="PS00041">
    <property type="entry name" value="HTH_ARAC_FAMILY_1"/>
    <property type="match status" value="1"/>
</dbReference>
<feature type="domain" description="HTH araC/xylS-type" evidence="4">
    <location>
        <begin position="201"/>
        <end position="299"/>
    </location>
</feature>
<dbReference type="Gene3D" id="1.10.10.60">
    <property type="entry name" value="Homeodomain-like"/>
    <property type="match status" value="2"/>
</dbReference>
<dbReference type="PROSITE" id="PS01124">
    <property type="entry name" value="HTH_ARAC_FAMILY_2"/>
    <property type="match status" value="1"/>
</dbReference>
<protein>
    <submittedName>
        <fullName evidence="5">Helix-turn-helix domain-containing protein</fullName>
    </submittedName>
</protein>
<evidence type="ECO:0000256" key="3">
    <source>
        <dbReference type="ARBA" id="ARBA00023163"/>
    </source>
</evidence>
<dbReference type="GO" id="GO:0003700">
    <property type="term" value="F:DNA-binding transcription factor activity"/>
    <property type="evidence" value="ECO:0007669"/>
    <property type="project" value="InterPro"/>
</dbReference>
<dbReference type="InterPro" id="IPR018062">
    <property type="entry name" value="HTH_AraC-typ_CS"/>
</dbReference>
<dbReference type="PANTHER" id="PTHR46796:SF14">
    <property type="entry name" value="TRANSCRIPTIONAL REGULATORY PROTEIN"/>
    <property type="match status" value="1"/>
</dbReference>
<dbReference type="InterPro" id="IPR018060">
    <property type="entry name" value="HTH_AraC"/>
</dbReference>
<keyword evidence="2" id="KW-0238">DNA-binding</keyword>
<dbReference type="AlphaFoldDB" id="A0A6L9UDU6"/>
<keyword evidence="3" id="KW-0804">Transcription</keyword>
<dbReference type="InterPro" id="IPR009057">
    <property type="entry name" value="Homeodomain-like_sf"/>
</dbReference>
<accession>A0A6L9UDU6</accession>
<name>A0A6L9UDU6_9HYPH</name>
<dbReference type="InterPro" id="IPR050204">
    <property type="entry name" value="AraC_XylS_family_regulators"/>
</dbReference>
<keyword evidence="1" id="KW-0805">Transcription regulation</keyword>
<sequence>MAASTSYGKAFGKRLGARSSGYASRALSKAMLAVTELRYDDPQHVLSTPPVEEDAFVVALHLKFFPRYRYWENDRPARESSLLPGQIIIYDIKRKPIFHLNDSFHSVHYYFPRAALDAVAEEAGVPSVTDLHYNPGVCMDDPVVRDLTFTLLPLFADPQNVPRLFMDSVLVGVAHHVACRYGGMRVRPVTAASGLTRWQQVRAKELISANLDGNLPLAALAAECGMSMRQFLKAFKLSVGATPHQWLLRRRIELAQMLLRDPDLPIPAVASSCGFSDQSHLTRVFTAKVGMTPAVWRRECRK</sequence>
<dbReference type="RefSeq" id="WP_163990557.1">
    <property type="nucleotide sequence ID" value="NZ_WUEY01000014.1"/>
</dbReference>
<evidence type="ECO:0000259" key="4">
    <source>
        <dbReference type="PROSITE" id="PS01124"/>
    </source>
</evidence>
<dbReference type="SUPFAM" id="SSF46689">
    <property type="entry name" value="Homeodomain-like"/>
    <property type="match status" value="2"/>
</dbReference>
<gene>
    <name evidence="5" type="ORF">GR212_24815</name>
</gene>
<organism evidence="5 6">
    <name type="scientific">Rhizobium lusitanum</name>
    <dbReference type="NCBI Taxonomy" id="293958"/>
    <lineage>
        <taxon>Bacteria</taxon>
        <taxon>Pseudomonadati</taxon>
        <taxon>Pseudomonadota</taxon>
        <taxon>Alphaproteobacteria</taxon>
        <taxon>Hyphomicrobiales</taxon>
        <taxon>Rhizobiaceae</taxon>
        <taxon>Rhizobium/Agrobacterium group</taxon>
        <taxon>Rhizobium</taxon>
    </lineage>
</organism>
<dbReference type="Pfam" id="PF12833">
    <property type="entry name" value="HTH_18"/>
    <property type="match status" value="1"/>
</dbReference>
<reference evidence="5 6" key="1">
    <citation type="submission" date="2019-12" db="EMBL/GenBank/DDBJ databases">
        <title>Rhizobium genotypes associated with high levels of biological nitrogen fixation by grain legumes in a temperate-maritime cropping system.</title>
        <authorList>
            <person name="Maluk M."/>
            <person name="Francesc Ferrando Molina F."/>
            <person name="Lopez Del Egido L."/>
            <person name="Lafos M."/>
            <person name="Langarica-Fuentes A."/>
            <person name="Gebre Yohannes G."/>
            <person name="Young M.W."/>
            <person name="Martin P."/>
            <person name="Gantlett R."/>
            <person name="Kenicer G."/>
            <person name="Hawes C."/>
            <person name="Begg G.S."/>
            <person name="Quilliam R.S."/>
            <person name="Squire G.R."/>
            <person name="Poole P.S."/>
            <person name="Young P.W."/>
            <person name="Iannetta P.M."/>
            <person name="James E.K."/>
        </authorList>
    </citation>
    <scope>NUCLEOTIDE SEQUENCE [LARGE SCALE GENOMIC DNA]</scope>
    <source>
        <strain evidence="5 6">JHI1118</strain>
    </source>
</reference>
<dbReference type="PANTHER" id="PTHR46796">
    <property type="entry name" value="HTH-TYPE TRANSCRIPTIONAL ACTIVATOR RHAS-RELATED"/>
    <property type="match status" value="1"/>
</dbReference>
<dbReference type="SMART" id="SM00342">
    <property type="entry name" value="HTH_ARAC"/>
    <property type="match status" value="1"/>
</dbReference>
<dbReference type="Proteomes" id="UP000483035">
    <property type="component" value="Unassembled WGS sequence"/>
</dbReference>